<feature type="compositionally biased region" description="Basic residues" evidence="1">
    <location>
        <begin position="45"/>
        <end position="55"/>
    </location>
</feature>
<protein>
    <recommendedName>
        <fullName evidence="2">SprT-like domain-containing protein</fullName>
    </recommendedName>
</protein>
<organism evidence="3 4">
    <name type="scientific">Calocera cornea HHB12733</name>
    <dbReference type="NCBI Taxonomy" id="1353952"/>
    <lineage>
        <taxon>Eukaryota</taxon>
        <taxon>Fungi</taxon>
        <taxon>Dikarya</taxon>
        <taxon>Basidiomycota</taxon>
        <taxon>Agaricomycotina</taxon>
        <taxon>Dacrymycetes</taxon>
        <taxon>Dacrymycetales</taxon>
        <taxon>Dacrymycetaceae</taxon>
        <taxon>Calocera</taxon>
    </lineage>
</organism>
<name>A0A165E072_9BASI</name>
<dbReference type="AlphaFoldDB" id="A0A165E072"/>
<proteinExistence type="predicted"/>
<dbReference type="PANTHER" id="PTHR23099:SF0">
    <property type="entry name" value="GERM CELL NUCLEAR ACIDIC PROTEIN"/>
    <property type="match status" value="1"/>
</dbReference>
<feature type="domain" description="SprT-like" evidence="2">
    <location>
        <begin position="79"/>
        <end position="241"/>
    </location>
</feature>
<dbReference type="STRING" id="1353952.A0A165E072"/>
<accession>A0A165E072</accession>
<evidence type="ECO:0000259" key="2">
    <source>
        <dbReference type="SMART" id="SM00731"/>
    </source>
</evidence>
<dbReference type="GO" id="GO:0005634">
    <property type="term" value="C:nucleus"/>
    <property type="evidence" value="ECO:0007669"/>
    <property type="project" value="TreeGrafter"/>
</dbReference>
<reference evidence="3 4" key="1">
    <citation type="journal article" date="2016" name="Mol. Biol. Evol.">
        <title>Comparative Genomics of Early-Diverging Mushroom-Forming Fungi Provides Insights into the Origins of Lignocellulose Decay Capabilities.</title>
        <authorList>
            <person name="Nagy L.G."/>
            <person name="Riley R."/>
            <person name="Tritt A."/>
            <person name="Adam C."/>
            <person name="Daum C."/>
            <person name="Floudas D."/>
            <person name="Sun H."/>
            <person name="Yadav J.S."/>
            <person name="Pangilinan J."/>
            <person name="Larsson K.H."/>
            <person name="Matsuura K."/>
            <person name="Barry K."/>
            <person name="Labutti K."/>
            <person name="Kuo R."/>
            <person name="Ohm R.A."/>
            <person name="Bhattacharya S.S."/>
            <person name="Shirouzu T."/>
            <person name="Yoshinaga Y."/>
            <person name="Martin F.M."/>
            <person name="Grigoriev I.V."/>
            <person name="Hibbett D.S."/>
        </authorList>
    </citation>
    <scope>NUCLEOTIDE SEQUENCE [LARGE SCALE GENOMIC DNA]</scope>
    <source>
        <strain evidence="3 4">HHB12733</strain>
    </source>
</reference>
<gene>
    <name evidence="3" type="ORF">CALCODRAFT_439502</name>
</gene>
<feature type="region of interest" description="Disordered" evidence="1">
    <location>
        <begin position="1"/>
        <end position="71"/>
    </location>
</feature>
<dbReference type="PANTHER" id="PTHR23099">
    <property type="entry name" value="TRANSCRIPTIONAL REGULATOR"/>
    <property type="match status" value="1"/>
</dbReference>
<dbReference type="SMART" id="SM00731">
    <property type="entry name" value="SprT"/>
    <property type="match status" value="1"/>
</dbReference>
<evidence type="ECO:0000313" key="3">
    <source>
        <dbReference type="EMBL" id="KZT53838.1"/>
    </source>
</evidence>
<dbReference type="Pfam" id="PF17283">
    <property type="entry name" value="Zn_ribbon_SprT"/>
    <property type="match status" value="1"/>
</dbReference>
<dbReference type="GO" id="GO:0006950">
    <property type="term" value="P:response to stress"/>
    <property type="evidence" value="ECO:0007669"/>
    <property type="project" value="UniProtKB-ARBA"/>
</dbReference>
<evidence type="ECO:0000256" key="1">
    <source>
        <dbReference type="SAM" id="MobiDB-lite"/>
    </source>
</evidence>
<dbReference type="Proteomes" id="UP000076842">
    <property type="component" value="Unassembled WGS sequence"/>
</dbReference>
<dbReference type="InterPro" id="IPR006640">
    <property type="entry name" value="SprT-like_domain"/>
</dbReference>
<evidence type="ECO:0000313" key="4">
    <source>
        <dbReference type="Proteomes" id="UP000076842"/>
    </source>
</evidence>
<dbReference type="InterPro" id="IPR035240">
    <property type="entry name" value="SprT_Zn_ribbon"/>
</dbReference>
<keyword evidence="4" id="KW-1185">Reference proteome</keyword>
<dbReference type="Pfam" id="PF10263">
    <property type="entry name" value="SprT-like"/>
    <property type="match status" value="1"/>
</dbReference>
<dbReference type="EMBL" id="KV424027">
    <property type="protein sequence ID" value="KZT53838.1"/>
    <property type="molecule type" value="Genomic_DNA"/>
</dbReference>
<sequence length="265" mass="30168">MPSVPKTPATLHHRDKQRPSKNGTDECILLLSSSEDEQPSSPRKTTARPRARKTPSKYNIDTPRKTPGRGRKALQAQLERLAEETVSQLNTRVFDGRIPEDMELIWSKRLNTTAGRANWKRIRKESGDDVHQCSIELSTKVLDSEERVLNTVAHELCHLAAWVINGEIQPAHGRCFKAWGRKVMKCRPDIQITTRHDYEIAYKYEWRCANPTCARTYGRHSKSINPDQHACGVCKGRLEPMFQTYSPSKRTAFQGTADDLNLMGC</sequence>
<dbReference type="InParanoid" id="A0A165E072"/>
<dbReference type="OrthoDB" id="20772at2759"/>